<accession>A0A443NCS9</accession>
<reference evidence="1 2" key="1">
    <citation type="journal article" date="2019" name="Nat. Plants">
        <title>Stout camphor tree genome fills gaps in understanding of flowering plant genome evolution.</title>
        <authorList>
            <person name="Chaw S.M."/>
            <person name="Liu Y.C."/>
            <person name="Wu Y.W."/>
            <person name="Wang H.Y."/>
            <person name="Lin C.I."/>
            <person name="Wu C.S."/>
            <person name="Ke H.M."/>
            <person name="Chang L.Y."/>
            <person name="Hsu C.Y."/>
            <person name="Yang H.T."/>
            <person name="Sudianto E."/>
            <person name="Hsu M.H."/>
            <person name="Wu K.P."/>
            <person name="Wang L.N."/>
            <person name="Leebens-Mack J.H."/>
            <person name="Tsai I.J."/>
        </authorList>
    </citation>
    <scope>NUCLEOTIDE SEQUENCE [LARGE SCALE GENOMIC DNA]</scope>
    <source>
        <strain evidence="2">cv. Chaw 1501</strain>
        <tissue evidence="1">Young leaves</tissue>
    </source>
</reference>
<organism evidence="1 2">
    <name type="scientific">Cinnamomum micranthum f. kanehirae</name>
    <dbReference type="NCBI Taxonomy" id="337451"/>
    <lineage>
        <taxon>Eukaryota</taxon>
        <taxon>Viridiplantae</taxon>
        <taxon>Streptophyta</taxon>
        <taxon>Embryophyta</taxon>
        <taxon>Tracheophyta</taxon>
        <taxon>Spermatophyta</taxon>
        <taxon>Magnoliopsida</taxon>
        <taxon>Magnoliidae</taxon>
        <taxon>Laurales</taxon>
        <taxon>Lauraceae</taxon>
        <taxon>Cinnamomum</taxon>
    </lineage>
</organism>
<dbReference type="InterPro" id="IPR045249">
    <property type="entry name" value="HARBI1-like"/>
</dbReference>
<protein>
    <submittedName>
        <fullName evidence="1">Putative nuclease HARBI1 isoform X1</fullName>
    </submittedName>
</protein>
<dbReference type="OrthoDB" id="1699974at2759"/>
<dbReference type="Proteomes" id="UP000283530">
    <property type="component" value="Unassembled WGS sequence"/>
</dbReference>
<sequence>MNDEVIRLQGELYKKPKTISENSVDEKWKWFKGCLGALDGTYIPVHVSAMDRPRWEGSATNAWVLRDAIAIRHGLVVPRGTYYLVNARYTNGERFLTPYRGQRYHLNGWNNGRQPMNPKEFLNMKHSIARHIYL</sequence>
<dbReference type="EMBL" id="QPKB01000002">
    <property type="protein sequence ID" value="RWR76311.1"/>
    <property type="molecule type" value="Genomic_DNA"/>
</dbReference>
<dbReference type="PANTHER" id="PTHR22930:SF293">
    <property type="entry name" value="PROTEIN ALP1-LIKE"/>
    <property type="match status" value="1"/>
</dbReference>
<proteinExistence type="predicted"/>
<dbReference type="AlphaFoldDB" id="A0A443NCS9"/>
<name>A0A443NCS9_9MAGN</name>
<keyword evidence="2" id="KW-1185">Reference proteome</keyword>
<evidence type="ECO:0000313" key="1">
    <source>
        <dbReference type="EMBL" id="RWR76311.1"/>
    </source>
</evidence>
<evidence type="ECO:0000313" key="2">
    <source>
        <dbReference type="Proteomes" id="UP000283530"/>
    </source>
</evidence>
<dbReference type="PANTHER" id="PTHR22930">
    <property type="match status" value="1"/>
</dbReference>
<gene>
    <name evidence="1" type="ORF">CKAN_00475000</name>
</gene>
<comment type="caution">
    <text evidence="1">The sequence shown here is derived from an EMBL/GenBank/DDBJ whole genome shotgun (WGS) entry which is preliminary data.</text>
</comment>